<name>A0A2M8DN11_9BACT</name>
<dbReference type="PANTHER" id="PTHR11638">
    <property type="entry name" value="ATP-DEPENDENT CLP PROTEASE"/>
    <property type="match status" value="1"/>
</dbReference>
<comment type="caution">
    <text evidence="8">The sequence shown here is derived from an EMBL/GenBank/DDBJ whole genome shotgun (WGS) entry which is preliminary data.</text>
</comment>
<gene>
    <name evidence="8" type="ORF">CO077_01225</name>
</gene>
<organism evidence="8 9">
    <name type="scientific">Candidatus Nealsonbacteria bacterium CG_4_9_14_0_8_um_filter_35_12</name>
    <dbReference type="NCBI Taxonomy" id="1974692"/>
    <lineage>
        <taxon>Bacteria</taxon>
        <taxon>Candidatus Nealsoniibacteriota</taxon>
    </lineage>
</organism>
<dbReference type="Pfam" id="PF02861">
    <property type="entry name" value="Clp_N"/>
    <property type="match status" value="1"/>
</dbReference>
<accession>A0A2M8DN11</accession>
<dbReference type="EMBL" id="PFTB01000028">
    <property type="protein sequence ID" value="PJB99536.1"/>
    <property type="molecule type" value="Genomic_DNA"/>
</dbReference>
<dbReference type="InterPro" id="IPR041546">
    <property type="entry name" value="ClpA/ClpB_AAA_lid"/>
</dbReference>
<dbReference type="InterPro" id="IPR003959">
    <property type="entry name" value="ATPase_AAA_core"/>
</dbReference>
<dbReference type="InterPro" id="IPR036628">
    <property type="entry name" value="Clp_N_dom_sf"/>
</dbReference>
<dbReference type="Pfam" id="PF10431">
    <property type="entry name" value="ClpB_D2-small"/>
    <property type="match status" value="1"/>
</dbReference>
<dbReference type="SMART" id="SM01086">
    <property type="entry name" value="ClpB_D2-small"/>
    <property type="match status" value="1"/>
</dbReference>
<evidence type="ECO:0000313" key="9">
    <source>
        <dbReference type="Proteomes" id="UP000228875"/>
    </source>
</evidence>
<dbReference type="AlphaFoldDB" id="A0A2M8DN11"/>
<dbReference type="Gene3D" id="1.10.1780.10">
    <property type="entry name" value="Clp, N-terminal domain"/>
    <property type="match status" value="1"/>
</dbReference>
<dbReference type="GO" id="GO:0016887">
    <property type="term" value="F:ATP hydrolysis activity"/>
    <property type="evidence" value="ECO:0007669"/>
    <property type="project" value="InterPro"/>
</dbReference>
<dbReference type="InterPro" id="IPR027417">
    <property type="entry name" value="P-loop_NTPase"/>
</dbReference>
<keyword evidence="1" id="KW-0677">Repeat</keyword>
<sequence>MFNFNLKKAAIFQAVRWERYWIFRYTSVFKKIFFTFFIIFFLIFLCGFWSEKSFTKRILGLSLILLVFALFCFLLEAFFNSKLKKPEIRVFGFKDGARILKEATEGPERFNLAQFLSFEVAKAVQKSIEFAEAKKNPEINSNFLFYFLLVDNPKLNFVFSRATLNLKEIKEALKGQFLISPRSENKELVFSRDFQSTILESLNIAQRKGHHQISLGDAISALAKNNEFFKKILINFNLKPEDIENLTWWLESWEEDIEKEKRFWEYQNLAKKGSMGRDFAAGYTITLDQFSTDWTKVISKKGFRESVGLEKEIRQVERILSRSELNNVLLIGEPGGGRMKIVEELARRALFNLSLPEINSKRVVSLDIVSLLSRAQSFEETEVILDTIFKEVVLAGNVILVIDDFHNYISQVTRPGVIDISGIISHYLPLPDFRLVAVTNFPGFHKFIEPNLALLNYFEKVEVSEISERETIFVLENFLPYFEKKYKVFVTYPALRDLVKYSARYITETPFPKKAIDLLDETVVYVSSFTTSKLVLPEHVARIISDKTQIPVGEIELKERETLLNLEKLIHQRIINQEEAVKEISTAMRRTRADITVRKGPMGAFLFLGPTGVGKTETSKALAEIYFKSEESMIRVDASEFSAQEDIPRLIGSIEEEGILVSKVRERPFSLILLDEFEKAHPNVMNLFLQVFDEGFLTDGLGRRVNFKNAMIIATSNAGYQIILEALKKRTEWSKVKEKLLDFLFKNAIFRPELINRFDAVIVFKPLTKENLLDIAELLLKSLKKNLVQKDIEFVITLPLKEKIVELGYSPIFGAREIRRVIQDKVENPLAQAILAEKLKRRDRVEIDPEEFKLRINP</sequence>
<dbReference type="InterPro" id="IPR050130">
    <property type="entry name" value="ClpA_ClpB"/>
</dbReference>
<dbReference type="CDD" id="cd19499">
    <property type="entry name" value="RecA-like_ClpB_Hsp104-like"/>
    <property type="match status" value="1"/>
</dbReference>
<dbReference type="CDD" id="cd00009">
    <property type="entry name" value="AAA"/>
    <property type="match status" value="1"/>
</dbReference>
<dbReference type="GO" id="GO:0005524">
    <property type="term" value="F:ATP binding"/>
    <property type="evidence" value="ECO:0007669"/>
    <property type="project" value="UniProtKB-KW"/>
</dbReference>
<reference evidence="9" key="1">
    <citation type="submission" date="2017-09" db="EMBL/GenBank/DDBJ databases">
        <title>Depth-based differentiation of microbial function through sediment-hosted aquifers and enrichment of novel symbionts in the deep terrestrial subsurface.</title>
        <authorList>
            <person name="Probst A.J."/>
            <person name="Ladd B."/>
            <person name="Jarett J.K."/>
            <person name="Geller-Mcgrath D.E."/>
            <person name="Sieber C.M.K."/>
            <person name="Emerson J.B."/>
            <person name="Anantharaman K."/>
            <person name="Thomas B.C."/>
            <person name="Malmstrom R."/>
            <person name="Stieglmeier M."/>
            <person name="Klingl A."/>
            <person name="Woyke T."/>
            <person name="Ryan C.M."/>
            <person name="Banfield J.F."/>
        </authorList>
    </citation>
    <scope>NUCLEOTIDE SEQUENCE [LARGE SCALE GENOMIC DNA]</scope>
</reference>
<feature type="transmembrane region" description="Helical" evidence="5">
    <location>
        <begin position="58"/>
        <end position="79"/>
    </location>
</feature>
<dbReference type="PANTHER" id="PTHR11638:SF18">
    <property type="entry name" value="HEAT SHOCK PROTEIN 104"/>
    <property type="match status" value="1"/>
</dbReference>
<dbReference type="InterPro" id="IPR001270">
    <property type="entry name" value="ClpA/B"/>
</dbReference>
<dbReference type="SUPFAM" id="SSF81923">
    <property type="entry name" value="Double Clp-N motif"/>
    <property type="match status" value="1"/>
</dbReference>
<dbReference type="InterPro" id="IPR019489">
    <property type="entry name" value="Clp_ATPase_C"/>
</dbReference>
<keyword evidence="5" id="KW-0812">Transmembrane</keyword>
<keyword evidence="5" id="KW-1133">Transmembrane helix</keyword>
<dbReference type="SUPFAM" id="SSF52540">
    <property type="entry name" value="P-loop containing nucleoside triphosphate hydrolases"/>
    <property type="match status" value="2"/>
</dbReference>
<dbReference type="InterPro" id="IPR004176">
    <property type="entry name" value="Clp_R_N"/>
</dbReference>
<dbReference type="GO" id="GO:0034605">
    <property type="term" value="P:cellular response to heat"/>
    <property type="evidence" value="ECO:0007669"/>
    <property type="project" value="TreeGrafter"/>
</dbReference>
<feature type="domain" description="AAA+ ATPase" evidence="6">
    <location>
        <begin position="601"/>
        <end position="768"/>
    </location>
</feature>
<feature type="transmembrane region" description="Helical" evidence="5">
    <location>
        <begin position="32"/>
        <end position="51"/>
    </location>
</feature>
<evidence type="ECO:0000256" key="2">
    <source>
        <dbReference type="ARBA" id="ARBA00022741"/>
    </source>
</evidence>
<keyword evidence="4" id="KW-0143">Chaperone</keyword>
<dbReference type="Proteomes" id="UP000228875">
    <property type="component" value="Unassembled WGS sequence"/>
</dbReference>
<dbReference type="Gene3D" id="1.10.8.60">
    <property type="match status" value="2"/>
</dbReference>
<keyword evidence="2" id="KW-0547">Nucleotide-binding</keyword>
<feature type="domain" description="AAA+ ATPase" evidence="6">
    <location>
        <begin position="324"/>
        <end position="468"/>
    </location>
</feature>
<evidence type="ECO:0000313" key="8">
    <source>
        <dbReference type="EMBL" id="PJB99536.1"/>
    </source>
</evidence>
<protein>
    <recommendedName>
        <fullName evidence="10">Clp R domain-containing protein</fullName>
    </recommendedName>
</protein>
<evidence type="ECO:0000256" key="5">
    <source>
        <dbReference type="SAM" id="Phobius"/>
    </source>
</evidence>
<keyword evidence="5" id="KW-0472">Membrane</keyword>
<feature type="domain" description="Clp ATPase C-terminal" evidence="7">
    <location>
        <begin position="767"/>
        <end position="854"/>
    </location>
</feature>
<evidence type="ECO:0000259" key="7">
    <source>
        <dbReference type="SMART" id="SM01086"/>
    </source>
</evidence>
<dbReference type="PRINTS" id="PR00300">
    <property type="entry name" value="CLPPROTEASEA"/>
</dbReference>
<dbReference type="GO" id="GO:0005737">
    <property type="term" value="C:cytoplasm"/>
    <property type="evidence" value="ECO:0007669"/>
    <property type="project" value="TreeGrafter"/>
</dbReference>
<dbReference type="Gene3D" id="3.40.50.300">
    <property type="entry name" value="P-loop containing nucleotide triphosphate hydrolases"/>
    <property type="match status" value="2"/>
</dbReference>
<evidence type="ECO:0008006" key="10">
    <source>
        <dbReference type="Google" id="ProtNLM"/>
    </source>
</evidence>
<proteinExistence type="predicted"/>
<evidence type="ECO:0000256" key="4">
    <source>
        <dbReference type="ARBA" id="ARBA00023186"/>
    </source>
</evidence>
<dbReference type="Pfam" id="PF07724">
    <property type="entry name" value="AAA_2"/>
    <property type="match status" value="1"/>
</dbReference>
<evidence type="ECO:0000259" key="6">
    <source>
        <dbReference type="SMART" id="SM00382"/>
    </source>
</evidence>
<evidence type="ECO:0000256" key="3">
    <source>
        <dbReference type="ARBA" id="ARBA00022840"/>
    </source>
</evidence>
<evidence type="ECO:0000256" key="1">
    <source>
        <dbReference type="ARBA" id="ARBA00022737"/>
    </source>
</evidence>
<dbReference type="SMART" id="SM00382">
    <property type="entry name" value="AAA"/>
    <property type="match status" value="2"/>
</dbReference>
<dbReference type="Pfam" id="PF17871">
    <property type="entry name" value="AAA_lid_9"/>
    <property type="match status" value="1"/>
</dbReference>
<dbReference type="InterPro" id="IPR003593">
    <property type="entry name" value="AAA+_ATPase"/>
</dbReference>
<keyword evidence="3" id="KW-0067">ATP-binding</keyword>